<reference evidence="1" key="1">
    <citation type="submission" date="2021-03" db="EMBL/GenBank/DDBJ databases">
        <authorList>
            <person name="Wang G."/>
        </authorList>
    </citation>
    <scope>NUCLEOTIDE SEQUENCE</scope>
    <source>
        <strain evidence="1">KCTC 12899</strain>
    </source>
</reference>
<gene>
    <name evidence="1" type="ORF">J3U88_25210</name>
</gene>
<comment type="caution">
    <text evidence="1">The sequence shown here is derived from an EMBL/GenBank/DDBJ whole genome shotgun (WGS) entry which is preliminary data.</text>
</comment>
<evidence type="ECO:0000313" key="2">
    <source>
        <dbReference type="Proteomes" id="UP000664417"/>
    </source>
</evidence>
<dbReference type="RefSeq" id="WP_207861775.1">
    <property type="nucleotide sequence ID" value="NZ_JAFREP010000027.1"/>
</dbReference>
<organism evidence="1 2">
    <name type="scientific">Acanthopleuribacter pedis</name>
    <dbReference type="NCBI Taxonomy" id="442870"/>
    <lineage>
        <taxon>Bacteria</taxon>
        <taxon>Pseudomonadati</taxon>
        <taxon>Acidobacteriota</taxon>
        <taxon>Holophagae</taxon>
        <taxon>Acanthopleuribacterales</taxon>
        <taxon>Acanthopleuribacteraceae</taxon>
        <taxon>Acanthopleuribacter</taxon>
    </lineage>
</organism>
<protein>
    <submittedName>
        <fullName evidence="1">Uncharacterized protein</fullName>
    </submittedName>
</protein>
<proteinExistence type="predicted"/>
<evidence type="ECO:0000313" key="1">
    <source>
        <dbReference type="EMBL" id="MBO1321803.1"/>
    </source>
</evidence>
<dbReference type="EMBL" id="JAFREP010000027">
    <property type="protein sequence ID" value="MBO1321803.1"/>
    <property type="molecule type" value="Genomic_DNA"/>
</dbReference>
<accession>A0A8J7QNR0</accession>
<sequence length="126" mass="14302">MEDFARYVVSSEHWGGVTAGQAGGAAKIQAHAAGELHTDTWYRFVTEVELYPFSTRGYAVWHKGTKGITYKGTKKNDQDIEVDFYGFDTIVIEVSESLKSYLSKDHLELIEQNRKKFLEFMNGGQK</sequence>
<keyword evidence="2" id="KW-1185">Reference proteome</keyword>
<dbReference type="AlphaFoldDB" id="A0A8J7QNR0"/>
<dbReference type="Proteomes" id="UP000664417">
    <property type="component" value="Unassembled WGS sequence"/>
</dbReference>
<name>A0A8J7QNR0_9BACT</name>